<accession>A0A0B7ML81</accession>
<evidence type="ECO:0008006" key="4">
    <source>
        <dbReference type="Google" id="ProtNLM"/>
    </source>
</evidence>
<proteinExistence type="predicted"/>
<dbReference type="GeneID" id="23301222"/>
<gene>
    <name evidence="2" type="ORF">BN201_0187</name>
</gene>
<sequence>MKMIKLIGLAAAFMLTGCTNMEAMMNAKSDPVFLLRECKAAYASDDQIESCFISKMERRDVDRVKVGLAPQTQMFKDAIKEAREEKEQEEKKRQEELRKQKEESKQLEKMKARDRCIIMSDMQIEQEARKAALNGDYDRYEELNSAEFQTKALKYCNDLAK</sequence>
<dbReference type="EMBL" id="HE978309">
    <property type="protein sequence ID" value="CEO90790.1"/>
    <property type="molecule type" value="Genomic_DNA"/>
</dbReference>
<evidence type="ECO:0000313" key="2">
    <source>
        <dbReference type="EMBL" id="CEO90790.1"/>
    </source>
</evidence>
<evidence type="ECO:0000313" key="3">
    <source>
        <dbReference type="Proteomes" id="UP000203896"/>
    </source>
</evidence>
<keyword evidence="3" id="KW-1185">Reference proteome</keyword>
<organism evidence="2 3">
    <name type="scientific">Enterobacteria phage GEC-3S</name>
    <dbReference type="NCBI Taxonomy" id="1222338"/>
    <lineage>
        <taxon>Viruses</taxon>
        <taxon>Duplodnaviria</taxon>
        <taxon>Heunggongvirae</taxon>
        <taxon>Uroviricota</taxon>
        <taxon>Caudoviricetes</taxon>
        <taxon>Pantevenvirales</taxon>
        <taxon>Straboviridae</taxon>
        <taxon>Krischvirus</taxon>
        <taxon>Krischvirus gec3s</taxon>
    </lineage>
</organism>
<reference evidence="2 3" key="1">
    <citation type="submission" date="2012-08" db="EMBL/GenBank/DDBJ databases">
        <title>Selection and characterization of a candidate therapeutic bacteriophage that lyses the German Escherichia coli O104:H4 outbreak strain.</title>
        <authorList>
            <person name="Merabishvilli M."/>
            <person name="De Vos D."/>
            <person name="Verbeken G."/>
            <person name="Kropinski A."/>
            <person name="Vandenheuvel D."/>
            <person name="Lavigne R."/>
            <person name="Wattiau P."/>
            <person name="Mast J."/>
            <person name="Ragimbeau C."/>
            <person name="Mossong J."/>
            <person name="Scheres J."/>
            <person name="Chanishvili N."/>
            <person name="Vaneechoutte M."/>
            <person name="Pirnay J.P."/>
        </authorList>
    </citation>
    <scope>NUCLEOTIDE SEQUENCE [LARGE SCALE GENOMIC DNA]</scope>
</reference>
<protein>
    <recommendedName>
        <fullName evidence="4">Lipoprotein</fullName>
    </recommendedName>
</protein>
<dbReference type="Proteomes" id="UP000203896">
    <property type="component" value="Segment"/>
</dbReference>
<dbReference type="RefSeq" id="YP_009118870.1">
    <property type="nucleotide sequence ID" value="NC_025425.1"/>
</dbReference>
<feature type="region of interest" description="Disordered" evidence="1">
    <location>
        <begin position="81"/>
        <end position="108"/>
    </location>
</feature>
<dbReference type="KEGG" id="vg:23301222"/>
<name>A0A0B7ML81_9CAUD</name>
<evidence type="ECO:0000256" key="1">
    <source>
        <dbReference type="SAM" id="MobiDB-lite"/>
    </source>
</evidence>
<dbReference type="PROSITE" id="PS51257">
    <property type="entry name" value="PROKAR_LIPOPROTEIN"/>
    <property type="match status" value="1"/>
</dbReference>